<dbReference type="Pfam" id="PF00069">
    <property type="entry name" value="Pkinase"/>
    <property type="match status" value="1"/>
</dbReference>
<dbReference type="Gene3D" id="1.10.510.10">
    <property type="entry name" value="Transferase(Phosphotransferase) domain 1"/>
    <property type="match status" value="1"/>
</dbReference>
<dbReference type="GO" id="GO:0004672">
    <property type="term" value="F:protein kinase activity"/>
    <property type="evidence" value="ECO:0007669"/>
    <property type="project" value="InterPro"/>
</dbReference>
<gene>
    <name evidence="2" type="ORF">JKP88DRAFT_223065</name>
</gene>
<sequence>MPYSDYIGRLTQLLRQAYIHRPRPDVLDLIVRRFSSRLLAVTTVDQAVDLYRDAEFLPGSSTSSCWVELHSLRLNGPFAEQLPQCILTALDSDGNPATVKLLAVSSHDPMTGAPASQLSEAFVCRELRLRDANNAGVPVVRGEVLELQLPFASARTTKHGPGVYPALVMPRYSCVVSDLPLIPEHAIARGAARLMQAIDFMHERGYVHMDIKAANVFVDTAGNWYLGDFGSTVRVNDPIHSYTRWFFPNNMAQQAAQFKHDWYLLAVMLAVELHKEDWKEQLFEHERVSTRKLRIAASAAQLESLKEVLALVMGRGEVTVDEGGALG</sequence>
<proteinExistence type="predicted"/>
<dbReference type="PROSITE" id="PS00108">
    <property type="entry name" value="PROTEIN_KINASE_ST"/>
    <property type="match status" value="1"/>
</dbReference>
<evidence type="ECO:0000259" key="1">
    <source>
        <dbReference type="PROSITE" id="PS50011"/>
    </source>
</evidence>
<dbReference type="GO" id="GO:0005524">
    <property type="term" value="F:ATP binding"/>
    <property type="evidence" value="ECO:0007669"/>
    <property type="project" value="InterPro"/>
</dbReference>
<dbReference type="PROSITE" id="PS50011">
    <property type="entry name" value="PROTEIN_KINASE_DOM"/>
    <property type="match status" value="1"/>
</dbReference>
<dbReference type="InterPro" id="IPR011009">
    <property type="entry name" value="Kinase-like_dom_sf"/>
</dbReference>
<dbReference type="AlphaFoldDB" id="A0A836CCE2"/>
<dbReference type="OrthoDB" id="4062651at2759"/>
<dbReference type="InterPro" id="IPR008271">
    <property type="entry name" value="Ser/Thr_kinase_AS"/>
</dbReference>
<keyword evidence="3" id="KW-1185">Reference proteome</keyword>
<dbReference type="InterPro" id="IPR000719">
    <property type="entry name" value="Prot_kinase_dom"/>
</dbReference>
<dbReference type="EMBL" id="JAFCMP010000379">
    <property type="protein sequence ID" value="KAG5180579.1"/>
    <property type="molecule type" value="Genomic_DNA"/>
</dbReference>
<dbReference type="Proteomes" id="UP000664859">
    <property type="component" value="Unassembled WGS sequence"/>
</dbReference>
<evidence type="ECO:0000313" key="3">
    <source>
        <dbReference type="Proteomes" id="UP000664859"/>
    </source>
</evidence>
<organism evidence="2 3">
    <name type="scientific">Tribonema minus</name>
    <dbReference type="NCBI Taxonomy" id="303371"/>
    <lineage>
        <taxon>Eukaryota</taxon>
        <taxon>Sar</taxon>
        <taxon>Stramenopiles</taxon>
        <taxon>Ochrophyta</taxon>
        <taxon>PX clade</taxon>
        <taxon>Xanthophyceae</taxon>
        <taxon>Tribonematales</taxon>
        <taxon>Tribonemataceae</taxon>
        <taxon>Tribonema</taxon>
    </lineage>
</organism>
<evidence type="ECO:0000313" key="2">
    <source>
        <dbReference type="EMBL" id="KAG5180579.1"/>
    </source>
</evidence>
<name>A0A836CCE2_9STRA</name>
<dbReference type="SUPFAM" id="SSF56112">
    <property type="entry name" value="Protein kinase-like (PK-like)"/>
    <property type="match status" value="1"/>
</dbReference>
<feature type="domain" description="Protein kinase" evidence="1">
    <location>
        <begin position="51"/>
        <end position="327"/>
    </location>
</feature>
<protein>
    <recommendedName>
        <fullName evidence="1">Protein kinase domain-containing protein</fullName>
    </recommendedName>
</protein>
<comment type="caution">
    <text evidence="2">The sequence shown here is derived from an EMBL/GenBank/DDBJ whole genome shotgun (WGS) entry which is preliminary data.</text>
</comment>
<accession>A0A836CCE2</accession>
<reference evidence="2" key="1">
    <citation type="submission" date="2021-02" db="EMBL/GenBank/DDBJ databases">
        <title>First Annotated Genome of the Yellow-green Alga Tribonema minus.</title>
        <authorList>
            <person name="Mahan K.M."/>
        </authorList>
    </citation>
    <scope>NUCLEOTIDE SEQUENCE</scope>
    <source>
        <strain evidence="2">UTEX B ZZ1240</strain>
    </source>
</reference>